<protein>
    <submittedName>
        <fullName evidence="3">Uncharacterized protein</fullName>
    </submittedName>
</protein>
<dbReference type="AlphaFoldDB" id="A0A7S1G946"/>
<dbReference type="EMBL" id="HBFS01013532">
    <property type="protein sequence ID" value="CAD8915925.1"/>
    <property type="molecule type" value="Transcribed_RNA"/>
</dbReference>
<keyword evidence="1" id="KW-0175">Coiled coil</keyword>
<feature type="coiled-coil region" evidence="1">
    <location>
        <begin position="55"/>
        <end position="179"/>
    </location>
</feature>
<proteinExistence type="predicted"/>
<sequence length="246" mass="26107">MVVAAPPEPTVPELLAELDALEWRHASELAAASARHEAKVAAALDAPSPAQAAEIEQLRERLRASERDRAKLAVNAAAAESKAARLARRLAEVAGEVGDRAGASADEAEVRSLRRQLEELTRRCGEAEGTLAAMQAAQAANERVRSAHSRERQQWVDVLAAENEQLRRLLEGARTMKAEMVTDLNELAAERAALINRRAGAAHMALMDGTVPSPSTRTGGSDDGAASSETPRSSPPPPPPPPPPAR</sequence>
<evidence type="ECO:0000256" key="2">
    <source>
        <dbReference type="SAM" id="MobiDB-lite"/>
    </source>
</evidence>
<feature type="compositionally biased region" description="Pro residues" evidence="2">
    <location>
        <begin position="233"/>
        <end position="246"/>
    </location>
</feature>
<organism evidence="3">
    <name type="scientific">Bicosoecida sp. CB-2014</name>
    <dbReference type="NCBI Taxonomy" id="1486930"/>
    <lineage>
        <taxon>Eukaryota</taxon>
        <taxon>Sar</taxon>
        <taxon>Stramenopiles</taxon>
        <taxon>Bigyra</taxon>
        <taxon>Opalozoa</taxon>
        <taxon>Bicosoecida</taxon>
    </lineage>
</organism>
<feature type="region of interest" description="Disordered" evidence="2">
    <location>
        <begin position="205"/>
        <end position="246"/>
    </location>
</feature>
<name>A0A7S1G946_9STRA</name>
<evidence type="ECO:0000313" key="3">
    <source>
        <dbReference type="EMBL" id="CAD8915925.1"/>
    </source>
</evidence>
<evidence type="ECO:0000256" key="1">
    <source>
        <dbReference type="SAM" id="Coils"/>
    </source>
</evidence>
<gene>
    <name evidence="3" type="ORF">BSP0115_LOCUS9182</name>
</gene>
<reference evidence="3" key="1">
    <citation type="submission" date="2021-01" db="EMBL/GenBank/DDBJ databases">
        <authorList>
            <person name="Corre E."/>
            <person name="Pelletier E."/>
            <person name="Niang G."/>
            <person name="Scheremetjew M."/>
            <person name="Finn R."/>
            <person name="Kale V."/>
            <person name="Holt S."/>
            <person name="Cochrane G."/>
            <person name="Meng A."/>
            <person name="Brown T."/>
            <person name="Cohen L."/>
        </authorList>
    </citation>
    <scope>NUCLEOTIDE SEQUENCE</scope>
    <source>
        <strain evidence="3">Ms1</strain>
    </source>
</reference>
<accession>A0A7S1G946</accession>